<evidence type="ECO:0000256" key="1">
    <source>
        <dbReference type="SAM" id="MobiDB-lite"/>
    </source>
</evidence>
<feature type="compositionally biased region" description="Low complexity" evidence="1">
    <location>
        <begin position="352"/>
        <end position="364"/>
    </location>
</feature>
<evidence type="ECO:0000259" key="2">
    <source>
        <dbReference type="Pfam" id="PF10419"/>
    </source>
</evidence>
<dbReference type="Gene3D" id="2.60.40.4370">
    <property type="match status" value="1"/>
</dbReference>
<organism evidence="3 4">
    <name type="scientific">Xylaria flabelliformis</name>
    <dbReference type="NCBI Taxonomy" id="2512241"/>
    <lineage>
        <taxon>Eukaryota</taxon>
        <taxon>Fungi</taxon>
        <taxon>Dikarya</taxon>
        <taxon>Ascomycota</taxon>
        <taxon>Pezizomycotina</taxon>
        <taxon>Sordariomycetes</taxon>
        <taxon>Xylariomycetidae</taxon>
        <taxon>Xylariales</taxon>
        <taxon>Xylariaceae</taxon>
        <taxon>Xylaria</taxon>
    </lineage>
</organism>
<keyword evidence="4" id="KW-1185">Reference proteome</keyword>
<feature type="compositionally biased region" description="Polar residues" evidence="1">
    <location>
        <begin position="144"/>
        <end position="153"/>
    </location>
</feature>
<feature type="compositionally biased region" description="Basic residues" evidence="1">
    <location>
        <begin position="326"/>
        <end position="338"/>
    </location>
</feature>
<gene>
    <name evidence="3" type="ORF">FHL15_002021</name>
</gene>
<dbReference type="AlphaFoldDB" id="A0A553IAL0"/>
<dbReference type="STRING" id="2512241.A0A553IAL0"/>
<dbReference type="InterPro" id="IPR019481">
    <property type="entry name" value="TFIIIC_triple_barrel"/>
</dbReference>
<comment type="caution">
    <text evidence="3">The sequence shown here is derived from an EMBL/GenBank/DDBJ whole genome shotgun (WGS) entry which is preliminary data.</text>
</comment>
<evidence type="ECO:0000313" key="3">
    <source>
        <dbReference type="EMBL" id="TRX97227.1"/>
    </source>
</evidence>
<feature type="compositionally biased region" description="Acidic residues" evidence="1">
    <location>
        <begin position="398"/>
        <end position="433"/>
    </location>
</feature>
<feature type="compositionally biased region" description="Basic and acidic residues" evidence="1">
    <location>
        <begin position="129"/>
        <end position="141"/>
    </location>
</feature>
<sequence>MASPNLLDPRLRSPKTTASAPSQARGRVEEEENESEWEYEYSATETEVHTYLSNISWLRETNMHQTFYVTLDLSKADFKAQDQVKSNDFPSRGRWQLQRATAFRNTTDRASHNSAASSAGSSDAERDDEDRPTITRDDRGKRISSAQDDNSANPEKVQILELHSANPIISYKGRVFAGQWCENTTTELLMTRSDEENPLPVLRHLGNGVDLLAASSSRINVTEQKFKPKVSDRERQRASAHLPQTIIPPVDLKASQERIDQRNFLADLIALKRRKGETDDVTVIARSMQGKRAQTKVKGVRTHRRGRWAHPNKLHAVRGLEERPRRGGRRRGSGRARGKWALFPLEEPAQDPASVASSRVASPADGESSISTPTPFRWDDLEEGQDDSLAPMEGIVEAGEDDEQDEDDGEDDDNNDYDEDEEDDQGEMDEDED</sequence>
<dbReference type="OrthoDB" id="1877767at2759"/>
<name>A0A553IAL0_9PEZI</name>
<reference evidence="4" key="1">
    <citation type="submission" date="2019-06" db="EMBL/GenBank/DDBJ databases">
        <title>Draft genome sequence of the griseofulvin-producing fungus Xylaria cubensis strain G536.</title>
        <authorList>
            <person name="Mead M.E."/>
            <person name="Raja H.A."/>
            <person name="Steenwyk J.L."/>
            <person name="Knowles S.L."/>
            <person name="Oberlies N.H."/>
            <person name="Rokas A."/>
        </authorList>
    </citation>
    <scope>NUCLEOTIDE SEQUENCE [LARGE SCALE GENOMIC DNA]</scope>
    <source>
        <strain evidence="4">G536</strain>
    </source>
</reference>
<accession>A0A553IAL0</accession>
<feature type="compositionally biased region" description="Low complexity" evidence="1">
    <location>
        <begin position="112"/>
        <end position="122"/>
    </location>
</feature>
<feature type="domain" description="Transcription factor TFIIIC triple barrel" evidence="2">
    <location>
        <begin position="65"/>
        <end position="224"/>
    </location>
</feature>
<dbReference type="Proteomes" id="UP000319160">
    <property type="component" value="Unassembled WGS sequence"/>
</dbReference>
<feature type="compositionally biased region" description="Acidic residues" evidence="1">
    <location>
        <begin position="29"/>
        <end position="39"/>
    </location>
</feature>
<feature type="region of interest" description="Disordered" evidence="1">
    <location>
        <begin position="320"/>
        <end position="433"/>
    </location>
</feature>
<dbReference type="Pfam" id="PF10419">
    <property type="entry name" value="TFIIIC_sub6"/>
    <property type="match status" value="1"/>
</dbReference>
<protein>
    <recommendedName>
        <fullName evidence="2">Transcription factor TFIIIC triple barrel domain-containing protein</fullName>
    </recommendedName>
</protein>
<proteinExistence type="predicted"/>
<evidence type="ECO:0000313" key="4">
    <source>
        <dbReference type="Proteomes" id="UP000319160"/>
    </source>
</evidence>
<feature type="region of interest" description="Disordered" evidence="1">
    <location>
        <begin position="1"/>
        <end position="40"/>
    </location>
</feature>
<feature type="region of interest" description="Disordered" evidence="1">
    <location>
        <begin position="103"/>
        <end position="154"/>
    </location>
</feature>
<dbReference type="EMBL" id="VFLP01000007">
    <property type="protein sequence ID" value="TRX97227.1"/>
    <property type="molecule type" value="Genomic_DNA"/>
</dbReference>